<comment type="caution">
    <text evidence="2">The sequence shown here is derived from an EMBL/GenBank/DDBJ whole genome shotgun (WGS) entry which is preliminary data.</text>
</comment>
<feature type="transmembrane region" description="Helical" evidence="1">
    <location>
        <begin position="41"/>
        <end position="59"/>
    </location>
</feature>
<reference evidence="2 3" key="1">
    <citation type="submission" date="2017-12" db="EMBL/GenBank/DDBJ databases">
        <title>Confluentibacter flavum sp. nov., isolated from the saline lake.</title>
        <authorList>
            <person name="Yu L."/>
        </authorList>
    </citation>
    <scope>NUCLEOTIDE SEQUENCE [LARGE SCALE GENOMIC DNA]</scope>
    <source>
        <strain evidence="2 3">3B</strain>
    </source>
</reference>
<protein>
    <submittedName>
        <fullName evidence="2">Uncharacterized protein</fullName>
    </submittedName>
</protein>
<keyword evidence="1" id="KW-0812">Transmembrane</keyword>
<dbReference type="Proteomes" id="UP000233435">
    <property type="component" value="Unassembled WGS sequence"/>
</dbReference>
<dbReference type="OrthoDB" id="9786534at2"/>
<keyword evidence="1" id="KW-1133">Transmembrane helix</keyword>
<dbReference type="RefSeq" id="WP_106659667.1">
    <property type="nucleotide sequence ID" value="NZ_PJEO01000033.1"/>
</dbReference>
<keyword evidence="1" id="KW-0472">Membrane</keyword>
<evidence type="ECO:0000313" key="3">
    <source>
        <dbReference type="Proteomes" id="UP000233435"/>
    </source>
</evidence>
<feature type="transmembrane region" description="Helical" evidence="1">
    <location>
        <begin position="6"/>
        <end position="29"/>
    </location>
</feature>
<feature type="transmembrane region" description="Helical" evidence="1">
    <location>
        <begin position="90"/>
        <end position="109"/>
    </location>
</feature>
<evidence type="ECO:0000313" key="2">
    <source>
        <dbReference type="EMBL" id="PKQ45132.1"/>
    </source>
</evidence>
<organism evidence="2 3">
    <name type="scientific">Confluentibacter flavum</name>
    <dbReference type="NCBI Taxonomy" id="1909700"/>
    <lineage>
        <taxon>Bacteria</taxon>
        <taxon>Pseudomonadati</taxon>
        <taxon>Bacteroidota</taxon>
        <taxon>Flavobacteriia</taxon>
        <taxon>Flavobacteriales</taxon>
        <taxon>Flavobacteriaceae</taxon>
        <taxon>Confluentibacter</taxon>
    </lineage>
</organism>
<dbReference type="Pfam" id="PF21900">
    <property type="entry name" value="DUF6920"/>
    <property type="match status" value="1"/>
</dbReference>
<feature type="transmembrane region" description="Helical" evidence="1">
    <location>
        <begin position="65"/>
        <end position="83"/>
    </location>
</feature>
<name>A0A2N3HJS7_9FLAO</name>
<dbReference type="EMBL" id="PJEO01000033">
    <property type="protein sequence ID" value="PKQ45132.1"/>
    <property type="molecule type" value="Genomic_DNA"/>
</dbReference>
<dbReference type="InterPro" id="IPR054213">
    <property type="entry name" value="DUF6920"/>
</dbReference>
<evidence type="ECO:0000256" key="1">
    <source>
        <dbReference type="SAM" id="Phobius"/>
    </source>
</evidence>
<accession>A0A2N3HJS7</accession>
<dbReference type="AlphaFoldDB" id="A0A2N3HJS7"/>
<proteinExistence type="predicted"/>
<gene>
    <name evidence="2" type="ORF">CSW08_09585</name>
</gene>
<keyword evidence="3" id="KW-1185">Reference proteome</keyword>
<sequence>MRFVFAFLIIVHGLIHLMGFLKAFGFANLNQLSKNISKTMGLFWLFAAILLFITTLFYLTKDRWFFIAVLAIVLSQILIIMSWKDAKFGTVANIIILMVCMSAYGNYIFNKKVSNETTSLLKGVSVNNDSIITKEYLTHLPEIVQKWIQNSGVIAKEKMVSVWLKQQGALKTKPSGKWMPFEAEQHFDVSHPSFIWSTEVDFMPMVKMVGRDKLVNGEGEMLIKMAGLIPVVDEGKNEKINQAAMLRYMAEMVWFPSAALNKYMTWEPIDSTSAKATFTINYKSVVGLFKFSSEGHFLSFEAQRYYGAGDDATLETWYVQSKSFKEFDGFKIPNKCEVIWKLKEGDFNWLNLEIIDLKYNVK</sequence>